<name>A0ABD2B4M6_VESMC</name>
<accession>A0ABD2B4M6</accession>
<evidence type="ECO:0000313" key="6">
    <source>
        <dbReference type="EMBL" id="KAL2727660.1"/>
    </source>
</evidence>
<dbReference type="PANTHER" id="PTHR46321:SF1">
    <property type="entry name" value="KIF-BINDING PROTEIN"/>
    <property type="match status" value="1"/>
</dbReference>
<evidence type="ECO:0000256" key="1">
    <source>
        <dbReference type="ARBA" id="ARBA00004245"/>
    </source>
</evidence>
<dbReference type="Gene3D" id="1.25.40.10">
    <property type="entry name" value="Tetratricopeptide repeat domain"/>
    <property type="match status" value="1"/>
</dbReference>
<organism evidence="6 7">
    <name type="scientific">Vespula maculifrons</name>
    <name type="common">Eastern yellow jacket</name>
    <name type="synonym">Wasp</name>
    <dbReference type="NCBI Taxonomy" id="7453"/>
    <lineage>
        <taxon>Eukaryota</taxon>
        <taxon>Metazoa</taxon>
        <taxon>Ecdysozoa</taxon>
        <taxon>Arthropoda</taxon>
        <taxon>Hexapoda</taxon>
        <taxon>Insecta</taxon>
        <taxon>Pterygota</taxon>
        <taxon>Neoptera</taxon>
        <taxon>Endopterygota</taxon>
        <taxon>Hymenoptera</taxon>
        <taxon>Apocrita</taxon>
        <taxon>Aculeata</taxon>
        <taxon>Vespoidea</taxon>
        <taxon>Vespidae</taxon>
        <taxon>Vespinae</taxon>
        <taxon>Vespula</taxon>
    </lineage>
</organism>
<dbReference type="Proteomes" id="UP001607303">
    <property type="component" value="Unassembled WGS sequence"/>
</dbReference>
<dbReference type="EMBL" id="JAYRBN010000100">
    <property type="protein sequence ID" value="KAL2727660.1"/>
    <property type="molecule type" value="Genomic_DNA"/>
</dbReference>
<dbReference type="InterPro" id="IPR022083">
    <property type="entry name" value="KBP"/>
</dbReference>
<keyword evidence="7" id="KW-1185">Reference proteome</keyword>
<protein>
    <recommendedName>
        <fullName evidence="3">KIF-binding protein</fullName>
    </recommendedName>
</protein>
<gene>
    <name evidence="6" type="ORF">V1477_016936</name>
</gene>
<keyword evidence="5" id="KW-0206">Cytoskeleton</keyword>
<evidence type="ECO:0000256" key="2">
    <source>
        <dbReference type="ARBA" id="ARBA00010305"/>
    </source>
</evidence>
<evidence type="ECO:0000256" key="5">
    <source>
        <dbReference type="ARBA" id="ARBA00023212"/>
    </source>
</evidence>
<evidence type="ECO:0000256" key="4">
    <source>
        <dbReference type="ARBA" id="ARBA00022490"/>
    </source>
</evidence>
<comment type="similarity">
    <text evidence="2">Belongs to the KIF-binding protein family.</text>
</comment>
<evidence type="ECO:0000313" key="7">
    <source>
        <dbReference type="Proteomes" id="UP001607303"/>
    </source>
</evidence>
<dbReference type="InterPro" id="IPR011990">
    <property type="entry name" value="TPR-like_helical_dom_sf"/>
</dbReference>
<proteinExistence type="inferred from homology"/>
<comment type="subcellular location">
    <subcellularLocation>
        <location evidence="1">Cytoplasm</location>
        <location evidence="1">Cytoskeleton</location>
    </subcellularLocation>
</comment>
<keyword evidence="4" id="KW-0963">Cytoplasm</keyword>
<sequence>MSDQLSKELSFAIKKFAQVRKILDERQKSNINREPYKSKYAAMGVLKEIESNLNDTIDSELEEKDKNVVILLLAITYLNSGILHADTEELNTAEEQFMKCVDLLKDRELEPEGVLPILATLNQLGIVWSRWNQPLKAKLFLDRAEQIYKDFTNAKNSCDPIDLVPNFGTSGTKEGISTKHALEKIHTLTLYYQAQVYGVLKDYYKSAVYCHITLRRQLEQNEIMQDLDHVEWALNAATLSQYFIGNKRFTQARHHLVAASYILQKYENVMKEKKNKTNSRIAAAEYERYKHRSADIARCWAKYGILLLSLSKHRLLQEPGKGEINPYYTRKSELNFDEEKDPEKNFDDLKFDILMDDIKPFINQITDKYLLDFNDAKLVFLNIQKWIEQAKSYYTLENHASDYVEIIQDISQAYKYLAFFDESEDRRAKMHKRRIDMLQATVKELNPQYYKTACRQIWTELSETYSDILDIKLDRLQMSEDKTDPHALTKINHLAKSSIKNFQLFLDSLENNSTDAKTATFPHHFVHPALTAYFQIGRLYSKIITADKSMQVQNIQNTINAYQFLIDYCETHPEAAEVMKRELVLCKEIVALLPVKVSKLKQELLEEQLEQ</sequence>
<dbReference type="Pfam" id="PF12309">
    <property type="entry name" value="KBP_C"/>
    <property type="match status" value="1"/>
</dbReference>
<dbReference type="GO" id="GO:0005856">
    <property type="term" value="C:cytoskeleton"/>
    <property type="evidence" value="ECO:0007669"/>
    <property type="project" value="UniProtKB-SubCell"/>
</dbReference>
<comment type="caution">
    <text evidence="6">The sequence shown here is derived from an EMBL/GenBank/DDBJ whole genome shotgun (WGS) entry which is preliminary data.</text>
</comment>
<evidence type="ECO:0000256" key="3">
    <source>
        <dbReference type="ARBA" id="ARBA00016840"/>
    </source>
</evidence>
<reference evidence="6 7" key="1">
    <citation type="journal article" date="2024" name="Ann. Entomol. Soc. Am.">
        <title>Genomic analyses of the southern and eastern yellowjacket wasps (Hymenoptera: Vespidae) reveal evolutionary signatures of social life.</title>
        <authorList>
            <person name="Catto M.A."/>
            <person name="Caine P.B."/>
            <person name="Orr S.E."/>
            <person name="Hunt B.G."/>
            <person name="Goodisman M.A.D."/>
        </authorList>
    </citation>
    <scope>NUCLEOTIDE SEQUENCE [LARGE SCALE GENOMIC DNA]</scope>
    <source>
        <strain evidence="6">232</strain>
        <tissue evidence="6">Head and thorax</tissue>
    </source>
</reference>
<dbReference type="AlphaFoldDB" id="A0ABD2B4M6"/>
<dbReference type="PANTHER" id="PTHR46321">
    <property type="entry name" value="KIF1-BINDING PROTEIN"/>
    <property type="match status" value="1"/>
</dbReference>